<dbReference type="GO" id="GO:0006508">
    <property type="term" value="P:proteolysis"/>
    <property type="evidence" value="ECO:0007669"/>
    <property type="project" value="InterPro"/>
</dbReference>
<dbReference type="EMBL" id="DVOD01000004">
    <property type="protein sequence ID" value="HIU91554.1"/>
    <property type="molecule type" value="Genomic_DNA"/>
</dbReference>
<comment type="similarity">
    <text evidence="1">Belongs to the peptidase S13 family.</text>
</comment>
<dbReference type="InterPro" id="IPR012338">
    <property type="entry name" value="Beta-lactam/transpept-like"/>
</dbReference>
<keyword evidence="4" id="KW-0645">Protease</keyword>
<gene>
    <name evidence="4" type="primary">dacB</name>
    <name evidence="4" type="ORF">IAD26_00320</name>
</gene>
<dbReference type="NCBIfam" id="TIGR00666">
    <property type="entry name" value="PBP4"/>
    <property type="match status" value="1"/>
</dbReference>
<evidence type="ECO:0000313" key="4">
    <source>
        <dbReference type="EMBL" id="HIU91554.1"/>
    </source>
</evidence>
<evidence type="ECO:0000256" key="2">
    <source>
        <dbReference type="ARBA" id="ARBA00022801"/>
    </source>
</evidence>
<dbReference type="PANTHER" id="PTHR30023">
    <property type="entry name" value="D-ALANYL-D-ALANINE CARBOXYPEPTIDASE"/>
    <property type="match status" value="1"/>
</dbReference>
<dbReference type="AlphaFoldDB" id="A0A9D1SQM0"/>
<name>A0A9D1SQM0_9CLOT</name>
<dbReference type="Gene3D" id="3.50.80.20">
    <property type="entry name" value="D-Ala-D-Ala carboxypeptidase C, peptidase S13"/>
    <property type="match status" value="1"/>
</dbReference>
<dbReference type="Pfam" id="PF02113">
    <property type="entry name" value="Peptidase_S13"/>
    <property type="match status" value="1"/>
</dbReference>
<dbReference type="GO" id="GO:0009002">
    <property type="term" value="F:serine-type D-Ala-D-Ala carboxypeptidase activity"/>
    <property type="evidence" value="ECO:0007669"/>
    <property type="project" value="UniProtKB-EC"/>
</dbReference>
<reference evidence="4" key="2">
    <citation type="journal article" date="2021" name="PeerJ">
        <title>Extensive microbial diversity within the chicken gut microbiome revealed by metagenomics and culture.</title>
        <authorList>
            <person name="Gilroy R."/>
            <person name="Ravi A."/>
            <person name="Getino M."/>
            <person name="Pursley I."/>
            <person name="Horton D.L."/>
            <person name="Alikhan N.F."/>
            <person name="Baker D."/>
            <person name="Gharbi K."/>
            <person name="Hall N."/>
            <person name="Watson M."/>
            <person name="Adriaenssens E.M."/>
            <person name="Foster-Nyarko E."/>
            <person name="Jarju S."/>
            <person name="Secka A."/>
            <person name="Antonio M."/>
            <person name="Oren A."/>
            <person name="Chaudhuri R.R."/>
            <person name="La Ragione R."/>
            <person name="Hildebrand F."/>
            <person name="Pallen M.J."/>
        </authorList>
    </citation>
    <scope>NUCLEOTIDE SEQUENCE</scope>
    <source>
        <strain evidence="4">CHK154-7741</strain>
    </source>
</reference>
<organism evidence="4 5">
    <name type="scientific">Candidatus Limenecus avicola</name>
    <dbReference type="NCBI Taxonomy" id="2840847"/>
    <lineage>
        <taxon>Bacteria</taxon>
        <taxon>Bacillati</taxon>
        <taxon>Bacillota</taxon>
        <taxon>Clostridia</taxon>
        <taxon>Eubacteriales</taxon>
        <taxon>Clostridiaceae</taxon>
        <taxon>Clostridiaceae incertae sedis</taxon>
        <taxon>Candidatus Limenecus</taxon>
    </lineage>
</organism>
<protein>
    <submittedName>
        <fullName evidence="4">D-alanyl-D-alanine carboxypeptidase/D-alanyl-D-alanine-endopeptidase</fullName>
        <ecNumber evidence="4">3.4.16.4</ecNumber>
    </submittedName>
</protein>
<dbReference type="PRINTS" id="PR00922">
    <property type="entry name" value="DADACBPTASE3"/>
</dbReference>
<evidence type="ECO:0000313" key="5">
    <source>
        <dbReference type="Proteomes" id="UP000886748"/>
    </source>
</evidence>
<dbReference type="Gene3D" id="3.40.710.10">
    <property type="entry name" value="DD-peptidase/beta-lactamase superfamily"/>
    <property type="match status" value="2"/>
</dbReference>
<dbReference type="SUPFAM" id="SSF56601">
    <property type="entry name" value="beta-lactamase/transpeptidase-like"/>
    <property type="match status" value="1"/>
</dbReference>
<dbReference type="GO" id="GO:0000270">
    <property type="term" value="P:peptidoglycan metabolic process"/>
    <property type="evidence" value="ECO:0007669"/>
    <property type="project" value="TreeGrafter"/>
</dbReference>
<accession>A0A9D1SQM0</accession>
<dbReference type="EC" id="3.4.16.4" evidence="4"/>
<comment type="caution">
    <text evidence="4">The sequence shown here is derived from an EMBL/GenBank/DDBJ whole genome shotgun (WGS) entry which is preliminary data.</text>
</comment>
<reference evidence="4" key="1">
    <citation type="submission" date="2020-10" db="EMBL/GenBank/DDBJ databases">
        <authorList>
            <person name="Gilroy R."/>
        </authorList>
    </citation>
    <scope>NUCLEOTIDE SEQUENCE</scope>
    <source>
        <strain evidence="4">CHK154-7741</strain>
    </source>
</reference>
<sequence length="452" mass="50298">MHKLKYKIQFIAAIAMLFICANSSFAANLDSIIKKSDINNNATVAVSVKDAKTGHVVYEYNEHKMMNPASVQKIFTMRSAYAQLGEDFVFNTAAYVDSKSNLYIKLSADPSLTTGQLKILMQKVKEHYKKPINDIVLDPTVIDNKQWGIGWMWDDDTNALLPKYSPFTVNENKIDISIEPAKNAMMPSIKNKSRYNMVIVNMLKNGSADSISPERKPWEHGDLTYIKGTVKNPVKLTLPVDAPERYFVDELTSAMNSAGLKRNGTVKTAPMPAGLTKVAEVSSRPLSELIANTLKNSNNLYSELIFKTAAAGYTKAQGTTEDAVEMFNKYFASIKSDKPIVVDACGISRNDLISADWTTEALNMIYKANDFDKFESFLAKPIEGTLSDRLLNISLKLRAKTGTASAISSIAGYIDTKSGKKYSFAIYVQNHNKSTLDVKRFEDALINEIYKM</sequence>
<evidence type="ECO:0000256" key="3">
    <source>
        <dbReference type="SAM" id="SignalP"/>
    </source>
</evidence>
<feature type="chain" id="PRO_5039088687" evidence="3">
    <location>
        <begin position="27"/>
        <end position="452"/>
    </location>
</feature>
<feature type="signal peptide" evidence="3">
    <location>
        <begin position="1"/>
        <end position="26"/>
    </location>
</feature>
<keyword evidence="4" id="KW-0121">Carboxypeptidase</keyword>
<evidence type="ECO:0000256" key="1">
    <source>
        <dbReference type="ARBA" id="ARBA00006096"/>
    </source>
</evidence>
<keyword evidence="3" id="KW-0732">Signal</keyword>
<dbReference type="InterPro" id="IPR000667">
    <property type="entry name" value="Peptidase_S13"/>
</dbReference>
<dbReference type="PANTHER" id="PTHR30023:SF0">
    <property type="entry name" value="PENICILLIN-SENSITIVE CARBOXYPEPTIDASE A"/>
    <property type="match status" value="1"/>
</dbReference>
<dbReference type="Proteomes" id="UP000886748">
    <property type="component" value="Unassembled WGS sequence"/>
</dbReference>
<proteinExistence type="inferred from homology"/>
<keyword evidence="2 4" id="KW-0378">Hydrolase</keyword>